<feature type="chain" id="PRO_5005538656" description="Peptidase M20 dimerisation domain-containing protein" evidence="4">
    <location>
        <begin position="17"/>
        <end position="522"/>
    </location>
</feature>
<dbReference type="Gene3D" id="3.40.630.10">
    <property type="entry name" value="Zn peptidases"/>
    <property type="match status" value="1"/>
</dbReference>
<evidence type="ECO:0000313" key="6">
    <source>
        <dbReference type="EMBL" id="KNC75827.1"/>
    </source>
</evidence>
<proteinExistence type="predicted"/>
<feature type="domain" description="Peptidase M20 dimerisation" evidence="5">
    <location>
        <begin position="243"/>
        <end position="412"/>
    </location>
</feature>
<dbReference type="GO" id="GO:0008233">
    <property type="term" value="F:peptidase activity"/>
    <property type="evidence" value="ECO:0007669"/>
    <property type="project" value="UniProtKB-KW"/>
</dbReference>
<dbReference type="InterPro" id="IPR011650">
    <property type="entry name" value="Peptidase_M20_dimer"/>
</dbReference>
<dbReference type="InterPro" id="IPR002933">
    <property type="entry name" value="Peptidase_M20"/>
</dbReference>
<dbReference type="PANTHER" id="PTHR43270">
    <property type="entry name" value="BETA-ALA-HIS DIPEPTIDASE"/>
    <property type="match status" value="1"/>
</dbReference>
<dbReference type="GO" id="GO:0046872">
    <property type="term" value="F:metal ion binding"/>
    <property type="evidence" value="ECO:0007669"/>
    <property type="project" value="UniProtKB-KW"/>
</dbReference>
<dbReference type="STRING" id="667725.A0A0L0FGB6"/>
<dbReference type="eggNOG" id="KOG2276">
    <property type="taxonomic scope" value="Eukaryota"/>
</dbReference>
<keyword evidence="1" id="KW-0645">Protease</keyword>
<evidence type="ECO:0000256" key="3">
    <source>
        <dbReference type="ARBA" id="ARBA00022801"/>
    </source>
</evidence>
<dbReference type="RefSeq" id="XP_014149729.1">
    <property type="nucleotide sequence ID" value="XM_014294254.1"/>
</dbReference>
<dbReference type="Pfam" id="PF07687">
    <property type="entry name" value="M20_dimer"/>
    <property type="match status" value="1"/>
</dbReference>
<organism evidence="6 7">
    <name type="scientific">Sphaeroforma arctica JP610</name>
    <dbReference type="NCBI Taxonomy" id="667725"/>
    <lineage>
        <taxon>Eukaryota</taxon>
        <taxon>Ichthyosporea</taxon>
        <taxon>Ichthyophonida</taxon>
        <taxon>Sphaeroforma</taxon>
    </lineage>
</organism>
<dbReference type="SUPFAM" id="SSF53187">
    <property type="entry name" value="Zn-dependent exopeptidases"/>
    <property type="match status" value="1"/>
</dbReference>
<dbReference type="Pfam" id="PF01546">
    <property type="entry name" value="Peptidase_M20"/>
    <property type="match status" value="1"/>
</dbReference>
<dbReference type="Gene3D" id="3.30.70.360">
    <property type="match status" value="1"/>
</dbReference>
<gene>
    <name evidence="6" type="ORF">SARC_11654</name>
</gene>
<sequence>MFCAVATLAIIGLSKGFVVRRDEPGYTHVVDNDALVQFIHEEYTNNALDNLSEFVKIPSLSPSFDENWYENGALLGSLELMQTWAEDQNVQGLTSHIYDNFTQEDGSPAPPILLLFIDGTIDNSDTAFLYGHADKQPMMEDVWTVTKPMEPLLTDDNTKLYGRGAADDGYSLYTSILAVKGLQQQNVSHSRVLIMIETEEESGSPNLPQFLEFMKNELNVQPSFMSIVDSGGQDLEHFWETTSLRGIVMGRIRVDIVNGTLHSGSAGGIAPSPMRIIMDLISSRLEDLKTGDILAEPFHQEVTEYQRNNAYAVAEAVGDEIYASLGFVAGAGPNYNGSTPTTEDIANMLIRSTLSAQMTIIAYNHETMPKLGQGGQAIYPFAEIEVSIRTAPGTDQDMAVAELKTIIEADSPYGANVTFSPILALPSFLAPQPPAWLAYTMDKSARDFWGGEPRLAIGSGGSVPMMSYFQDVFGDLDVVATGVLSGSTGHHGPDEFLHIPTAERVTAMFATVLAAQADKESF</sequence>
<keyword evidence="7" id="KW-1185">Reference proteome</keyword>
<feature type="signal peptide" evidence="4">
    <location>
        <begin position="1"/>
        <end position="16"/>
    </location>
</feature>
<evidence type="ECO:0000256" key="4">
    <source>
        <dbReference type="SAM" id="SignalP"/>
    </source>
</evidence>
<evidence type="ECO:0000256" key="1">
    <source>
        <dbReference type="ARBA" id="ARBA00022670"/>
    </source>
</evidence>
<evidence type="ECO:0000313" key="7">
    <source>
        <dbReference type="Proteomes" id="UP000054560"/>
    </source>
</evidence>
<dbReference type="OrthoDB" id="7832001at2759"/>
<dbReference type="GO" id="GO:0006508">
    <property type="term" value="P:proteolysis"/>
    <property type="evidence" value="ECO:0007669"/>
    <property type="project" value="UniProtKB-KW"/>
</dbReference>
<dbReference type="InterPro" id="IPR051458">
    <property type="entry name" value="Cyt/Met_Dipeptidase"/>
</dbReference>
<name>A0A0L0FGB6_9EUKA</name>
<keyword evidence="4" id="KW-0732">Signal</keyword>
<dbReference type="PANTHER" id="PTHR43270:SF4">
    <property type="entry name" value="CARNOSINE DIPEPTIDASE 2, ISOFORM A"/>
    <property type="match status" value="1"/>
</dbReference>
<dbReference type="GeneID" id="25912158"/>
<keyword evidence="2" id="KW-0479">Metal-binding</keyword>
<protein>
    <recommendedName>
        <fullName evidence="5">Peptidase M20 dimerisation domain-containing protein</fullName>
    </recommendedName>
</protein>
<reference evidence="6 7" key="1">
    <citation type="submission" date="2011-02" db="EMBL/GenBank/DDBJ databases">
        <title>The Genome Sequence of Sphaeroforma arctica JP610.</title>
        <authorList>
            <consortium name="The Broad Institute Genome Sequencing Platform"/>
            <person name="Russ C."/>
            <person name="Cuomo C."/>
            <person name="Young S.K."/>
            <person name="Zeng Q."/>
            <person name="Gargeya S."/>
            <person name="Alvarado L."/>
            <person name="Berlin A."/>
            <person name="Chapman S.B."/>
            <person name="Chen Z."/>
            <person name="Freedman E."/>
            <person name="Gellesch M."/>
            <person name="Goldberg J."/>
            <person name="Griggs A."/>
            <person name="Gujja S."/>
            <person name="Heilman E."/>
            <person name="Heiman D."/>
            <person name="Howarth C."/>
            <person name="Mehta T."/>
            <person name="Neiman D."/>
            <person name="Pearson M."/>
            <person name="Roberts A."/>
            <person name="Saif S."/>
            <person name="Shea T."/>
            <person name="Shenoy N."/>
            <person name="Sisk P."/>
            <person name="Stolte C."/>
            <person name="Sykes S."/>
            <person name="White J."/>
            <person name="Yandava C."/>
            <person name="Burger G."/>
            <person name="Gray M.W."/>
            <person name="Holland P.W.H."/>
            <person name="King N."/>
            <person name="Lang F.B.F."/>
            <person name="Roger A.J."/>
            <person name="Ruiz-Trillo I."/>
            <person name="Haas B."/>
            <person name="Nusbaum C."/>
            <person name="Birren B."/>
        </authorList>
    </citation>
    <scope>NUCLEOTIDE SEQUENCE [LARGE SCALE GENOMIC DNA]</scope>
    <source>
        <strain evidence="6 7">JP610</strain>
    </source>
</reference>
<evidence type="ECO:0000259" key="5">
    <source>
        <dbReference type="Pfam" id="PF07687"/>
    </source>
</evidence>
<dbReference type="EMBL" id="KQ243405">
    <property type="protein sequence ID" value="KNC75827.1"/>
    <property type="molecule type" value="Genomic_DNA"/>
</dbReference>
<dbReference type="AlphaFoldDB" id="A0A0L0FGB6"/>
<keyword evidence="3" id="KW-0378">Hydrolase</keyword>
<dbReference type="Proteomes" id="UP000054560">
    <property type="component" value="Unassembled WGS sequence"/>
</dbReference>
<evidence type="ECO:0000256" key="2">
    <source>
        <dbReference type="ARBA" id="ARBA00022723"/>
    </source>
</evidence>
<accession>A0A0L0FGB6</accession>